<accession>A0ABR1GXX7</accession>
<protein>
    <recommendedName>
        <fullName evidence="6">NACHT domain-containing protein</fullName>
    </recommendedName>
</protein>
<evidence type="ECO:0000256" key="1">
    <source>
        <dbReference type="ARBA" id="ARBA00022737"/>
    </source>
</evidence>
<feature type="domain" description="Azaphilone pigments biosynthesis cluster protein L N-terminal" evidence="2">
    <location>
        <begin position="2"/>
        <end position="175"/>
    </location>
</feature>
<dbReference type="Proteomes" id="UP001498476">
    <property type="component" value="Unassembled WGS sequence"/>
</dbReference>
<keyword evidence="1" id="KW-0677">Repeat</keyword>
<proteinExistence type="predicted"/>
<evidence type="ECO:0008006" key="6">
    <source>
        <dbReference type="Google" id="ProtNLM"/>
    </source>
</evidence>
<reference evidence="4 5" key="1">
    <citation type="journal article" date="2025" name="Microbiol. Resour. Announc.">
        <title>Draft genome sequences for Neonectria magnoliae and Neonectria punicea, canker pathogens of Liriodendron tulipifera and Acer saccharum in West Virginia.</title>
        <authorList>
            <person name="Petronek H.M."/>
            <person name="Kasson M.T."/>
            <person name="Metheny A.M."/>
            <person name="Stauder C.M."/>
            <person name="Lovett B."/>
            <person name="Lynch S.C."/>
            <person name="Garnas J.R."/>
            <person name="Kasson L.R."/>
            <person name="Stajich J.E."/>
        </authorList>
    </citation>
    <scope>NUCLEOTIDE SEQUENCE [LARGE SCALE GENOMIC DNA]</scope>
    <source>
        <strain evidence="4 5">NRRL 64653</strain>
    </source>
</reference>
<organism evidence="4 5">
    <name type="scientific">Neonectria punicea</name>
    <dbReference type="NCBI Taxonomy" id="979145"/>
    <lineage>
        <taxon>Eukaryota</taxon>
        <taxon>Fungi</taxon>
        <taxon>Dikarya</taxon>
        <taxon>Ascomycota</taxon>
        <taxon>Pezizomycotina</taxon>
        <taxon>Sordariomycetes</taxon>
        <taxon>Hypocreomycetidae</taxon>
        <taxon>Hypocreales</taxon>
        <taxon>Nectriaceae</taxon>
        <taxon>Neonectria</taxon>
    </lineage>
</organism>
<evidence type="ECO:0000313" key="4">
    <source>
        <dbReference type="EMBL" id="KAK7413685.1"/>
    </source>
</evidence>
<dbReference type="InterPro" id="IPR031348">
    <property type="entry name" value="PigL_N"/>
</dbReference>
<evidence type="ECO:0000259" key="2">
    <source>
        <dbReference type="Pfam" id="PF17111"/>
    </source>
</evidence>
<dbReference type="Gene3D" id="3.40.50.300">
    <property type="entry name" value="P-loop containing nucleotide triphosphate hydrolases"/>
    <property type="match status" value="1"/>
</dbReference>
<name>A0ABR1GXX7_9HYPO</name>
<feature type="domain" description="Nephrocystin 3-like N-terminal" evidence="3">
    <location>
        <begin position="203"/>
        <end position="367"/>
    </location>
</feature>
<keyword evidence="5" id="KW-1185">Reference proteome</keyword>
<dbReference type="InterPro" id="IPR056884">
    <property type="entry name" value="NPHP3-like_N"/>
</dbReference>
<dbReference type="EMBL" id="JAZAVJ010000122">
    <property type="protein sequence ID" value="KAK7413685.1"/>
    <property type="molecule type" value="Genomic_DNA"/>
</dbReference>
<dbReference type="InterPro" id="IPR027417">
    <property type="entry name" value="P-loop_NTPase"/>
</dbReference>
<dbReference type="Pfam" id="PF17111">
    <property type="entry name" value="PigL_N"/>
    <property type="match status" value="1"/>
</dbReference>
<dbReference type="PANTHER" id="PTHR10039:SF16">
    <property type="entry name" value="GPI INOSITOL-DEACYLASE"/>
    <property type="match status" value="1"/>
</dbReference>
<comment type="caution">
    <text evidence="4">The sequence shown here is derived from an EMBL/GenBank/DDBJ whole genome shotgun (WGS) entry which is preliminary data.</text>
</comment>
<sequence>MAEAIGLAASIAGLVQLTGTVFKLVTKFCKEAKDAPAKVQDLAAQTRGLAGVLENLRLLASSLEIMDSNCSLKLQHLDSCAQTLGAISDKLKKAQADFDSGKAARKVLRRLKWPFSLSETKDLAEDLASHRDILHLALSADSMDALLKSLAKQDELHSMIERKLSFDTRVELNKRRKEVINFFLRVKPQDYLDISSELRHKATGSWLTNSDATFAKWKDGSNSKLWLSGIPGSGKTVLCGLVIETVLLQSDESTAVSYAFCDYKNPDTYLPENIIAALAVQLAQQSEDAFDLLEEYFDILHPENQLQMQPKREDLLDLMQSMADVYDKVFVVVDGLDECGDHVSQMTQSLKSLADRSETISAAFFSRKEEEIREKLEGEFEHIEVAAHTKDLEDYTLANVNKRKVLKKLEVTNPALHKDILTTLVKDARGIKALMTLPPTLFGTYDRVLQKIRRLPLETQACVRKVLHWIALGDPQIKIPALCEAVSIQDGVDEIDKDDCIDEEEISRRCGCLLRKSLDGDYFEFAHFTVLEDGREILAVSLLR</sequence>
<dbReference type="Pfam" id="PF24883">
    <property type="entry name" value="NPHP3_N"/>
    <property type="match status" value="1"/>
</dbReference>
<evidence type="ECO:0000313" key="5">
    <source>
        <dbReference type="Proteomes" id="UP001498476"/>
    </source>
</evidence>
<gene>
    <name evidence="4" type="ORF">QQX98_007467</name>
</gene>
<evidence type="ECO:0000259" key="3">
    <source>
        <dbReference type="Pfam" id="PF24883"/>
    </source>
</evidence>
<dbReference type="PANTHER" id="PTHR10039">
    <property type="entry name" value="AMELOGENIN"/>
    <property type="match status" value="1"/>
</dbReference>